<dbReference type="Pfam" id="PF00296">
    <property type="entry name" value="Bac_luciferase"/>
    <property type="match status" value="1"/>
</dbReference>
<dbReference type="Proteomes" id="UP001500503">
    <property type="component" value="Unassembled WGS sequence"/>
</dbReference>
<dbReference type="InterPro" id="IPR011251">
    <property type="entry name" value="Luciferase-like_dom"/>
</dbReference>
<name>A0ABP8PKU4_9ACTN</name>
<dbReference type="Gene3D" id="3.20.20.30">
    <property type="entry name" value="Luciferase-like domain"/>
    <property type="match status" value="1"/>
</dbReference>
<reference evidence="7" key="1">
    <citation type="journal article" date="2019" name="Int. J. Syst. Evol. Microbiol.">
        <title>The Global Catalogue of Microorganisms (GCM) 10K type strain sequencing project: providing services to taxonomists for standard genome sequencing and annotation.</title>
        <authorList>
            <consortium name="The Broad Institute Genomics Platform"/>
            <consortium name="The Broad Institute Genome Sequencing Center for Infectious Disease"/>
            <person name="Wu L."/>
            <person name="Ma J."/>
        </authorList>
    </citation>
    <scope>NUCLEOTIDE SEQUENCE [LARGE SCALE GENOMIC DNA]</scope>
    <source>
        <strain evidence="7">JCM 17933</strain>
    </source>
</reference>
<dbReference type="NCBIfam" id="TIGR03619">
    <property type="entry name" value="F420_Rv2161c"/>
    <property type="match status" value="1"/>
</dbReference>
<keyword evidence="3" id="KW-0560">Oxidoreductase</keyword>
<keyword evidence="7" id="KW-1185">Reference proteome</keyword>
<evidence type="ECO:0000256" key="4">
    <source>
        <dbReference type="ARBA" id="ARBA00023033"/>
    </source>
</evidence>
<keyword evidence="1" id="KW-0285">Flavoprotein</keyword>
<dbReference type="SUPFAM" id="SSF51679">
    <property type="entry name" value="Bacterial luciferase-like"/>
    <property type="match status" value="1"/>
</dbReference>
<keyword evidence="2" id="KW-0288">FMN</keyword>
<dbReference type="EMBL" id="BAABHF010000012">
    <property type="protein sequence ID" value="GAA4487580.1"/>
    <property type="molecule type" value="Genomic_DNA"/>
</dbReference>
<sequence>MRAPAGTENERLRWGVYLPTLDAFRQGTPPLVEAARRAEELDFDTAWAGDHLVFHPPLLESMCALSAAAAVTSRIRLGVGVLLLPLRDVVWAAKQLTTVNALAPGRLTLGVGIGGENPEEFAAAGVPVRERGRRLDEALEILPDLLTGKPVDHCGPLLSVHSPGLEPAPASPPPLYVGGRSDAAMERVARHGDGWLAMWHRPDTVAARRRALAARAAELGRPEPSTTMLVFVNVADREDTAREEAAAMLWGQYRLRFDTVERYTLFGPAVRVAERLAAYREAGVTEFALHPAAPDPLAQYEAYAKVRELLD</sequence>
<dbReference type="PANTHER" id="PTHR42847:SF4">
    <property type="entry name" value="ALKANESULFONATE MONOOXYGENASE-RELATED"/>
    <property type="match status" value="1"/>
</dbReference>
<dbReference type="InterPro" id="IPR019921">
    <property type="entry name" value="Lucif-like_OxRdtase_Rv2161c"/>
</dbReference>
<evidence type="ECO:0000256" key="3">
    <source>
        <dbReference type="ARBA" id="ARBA00023002"/>
    </source>
</evidence>
<accession>A0ABP8PKU4</accession>
<protein>
    <submittedName>
        <fullName evidence="6">TIGR03619 family F420-dependent LLM class oxidoreductase</fullName>
    </submittedName>
</protein>
<dbReference type="InterPro" id="IPR036661">
    <property type="entry name" value="Luciferase-like_sf"/>
</dbReference>
<dbReference type="PANTHER" id="PTHR42847">
    <property type="entry name" value="ALKANESULFONATE MONOOXYGENASE"/>
    <property type="match status" value="1"/>
</dbReference>
<feature type="domain" description="Luciferase-like" evidence="5">
    <location>
        <begin position="31"/>
        <end position="281"/>
    </location>
</feature>
<gene>
    <name evidence="6" type="ORF">GCM10023191_015650</name>
</gene>
<comment type="caution">
    <text evidence="6">The sequence shown here is derived from an EMBL/GenBank/DDBJ whole genome shotgun (WGS) entry which is preliminary data.</text>
</comment>
<evidence type="ECO:0000313" key="7">
    <source>
        <dbReference type="Proteomes" id="UP001500503"/>
    </source>
</evidence>
<evidence type="ECO:0000313" key="6">
    <source>
        <dbReference type="EMBL" id="GAA4487580.1"/>
    </source>
</evidence>
<evidence type="ECO:0000259" key="5">
    <source>
        <dbReference type="Pfam" id="PF00296"/>
    </source>
</evidence>
<proteinExistence type="predicted"/>
<evidence type="ECO:0000256" key="2">
    <source>
        <dbReference type="ARBA" id="ARBA00022643"/>
    </source>
</evidence>
<dbReference type="InterPro" id="IPR050172">
    <property type="entry name" value="SsuD_RutA_monooxygenase"/>
</dbReference>
<organism evidence="6 7">
    <name type="scientific">Actinoallomurus oryzae</name>
    <dbReference type="NCBI Taxonomy" id="502180"/>
    <lineage>
        <taxon>Bacteria</taxon>
        <taxon>Bacillati</taxon>
        <taxon>Actinomycetota</taxon>
        <taxon>Actinomycetes</taxon>
        <taxon>Streptosporangiales</taxon>
        <taxon>Thermomonosporaceae</taxon>
        <taxon>Actinoallomurus</taxon>
    </lineage>
</organism>
<dbReference type="RefSeq" id="WP_345459248.1">
    <property type="nucleotide sequence ID" value="NZ_BAABHF010000012.1"/>
</dbReference>
<keyword evidence="4" id="KW-0503">Monooxygenase</keyword>
<evidence type="ECO:0000256" key="1">
    <source>
        <dbReference type="ARBA" id="ARBA00022630"/>
    </source>
</evidence>